<organism evidence="1 2">
    <name type="scientific">Neolentinus lepideus HHB14362 ss-1</name>
    <dbReference type="NCBI Taxonomy" id="1314782"/>
    <lineage>
        <taxon>Eukaryota</taxon>
        <taxon>Fungi</taxon>
        <taxon>Dikarya</taxon>
        <taxon>Basidiomycota</taxon>
        <taxon>Agaricomycotina</taxon>
        <taxon>Agaricomycetes</taxon>
        <taxon>Gloeophyllales</taxon>
        <taxon>Gloeophyllaceae</taxon>
        <taxon>Neolentinus</taxon>
    </lineage>
</organism>
<proteinExistence type="predicted"/>
<dbReference type="InParanoid" id="A0A165UEH0"/>
<sequence length="513" mass="58216">MQAAISNRDIIHEFLNQLEIQASWKDLSLLRRQRQDLLWVALSCKAFVDPALDLLWRQIDSLTPLFSILSGFFWTGDCYVLLGSVPSYQLTRLKRYAVCVREAKISFDHRIHPSTLHRLWQLLRAPILPRLRSLTWDNGDPLALQSFFFITTSLSHIDIKTYPKTGQVGESYALAAFLDVLADQVSSLRHLKLSGRLPHYCLNALARMKELRSLDMNGCMITGGGDPPMPLVLRPFQNLSSLNIECQCMLTILTLPNCRLDHLVNLKLFGDLPSGIRILGSLAPERLLSLSVTFVLGKLEEYSIFFRKVAARFPHLRRLQAQMPSVVWWLPVQHVDFADIFEPLLSLKDMENFLLGTTDVVVPMDDQDIERLASSWPKLRSFSSTHSLHDDGRAPSIRCLSAFAKLCPSLEELELPVRLSLPQGFVYDARSRHGLRLLRLLHHPGEYVEIDGIAHILNTLFPSLDLAAMARGDVSSVTWRDIIRVMMEKRPSSTSLLQEFHASSQSSFSPWGI</sequence>
<dbReference type="OrthoDB" id="2631350at2759"/>
<dbReference type="AlphaFoldDB" id="A0A165UEH0"/>
<evidence type="ECO:0008006" key="3">
    <source>
        <dbReference type="Google" id="ProtNLM"/>
    </source>
</evidence>
<dbReference type="Gene3D" id="3.80.10.10">
    <property type="entry name" value="Ribonuclease Inhibitor"/>
    <property type="match status" value="1"/>
</dbReference>
<gene>
    <name evidence="1" type="ORF">NEOLEDRAFT_1239790</name>
</gene>
<reference evidence="1 2" key="1">
    <citation type="journal article" date="2016" name="Mol. Biol. Evol.">
        <title>Comparative Genomics of Early-Diverging Mushroom-Forming Fungi Provides Insights into the Origins of Lignocellulose Decay Capabilities.</title>
        <authorList>
            <person name="Nagy L.G."/>
            <person name="Riley R."/>
            <person name="Tritt A."/>
            <person name="Adam C."/>
            <person name="Daum C."/>
            <person name="Floudas D."/>
            <person name="Sun H."/>
            <person name="Yadav J.S."/>
            <person name="Pangilinan J."/>
            <person name="Larsson K.H."/>
            <person name="Matsuura K."/>
            <person name="Barry K."/>
            <person name="Labutti K."/>
            <person name="Kuo R."/>
            <person name="Ohm R.A."/>
            <person name="Bhattacharya S.S."/>
            <person name="Shirouzu T."/>
            <person name="Yoshinaga Y."/>
            <person name="Martin F.M."/>
            <person name="Grigoriev I.V."/>
            <person name="Hibbett D.S."/>
        </authorList>
    </citation>
    <scope>NUCLEOTIDE SEQUENCE [LARGE SCALE GENOMIC DNA]</scope>
    <source>
        <strain evidence="1 2">HHB14362 ss-1</strain>
    </source>
</reference>
<dbReference type="Proteomes" id="UP000076761">
    <property type="component" value="Unassembled WGS sequence"/>
</dbReference>
<keyword evidence="2" id="KW-1185">Reference proteome</keyword>
<dbReference type="EMBL" id="KV425559">
    <property type="protein sequence ID" value="KZT28029.1"/>
    <property type="molecule type" value="Genomic_DNA"/>
</dbReference>
<protein>
    <recommendedName>
        <fullName evidence="3">F-box domain-containing protein</fullName>
    </recommendedName>
</protein>
<evidence type="ECO:0000313" key="2">
    <source>
        <dbReference type="Proteomes" id="UP000076761"/>
    </source>
</evidence>
<evidence type="ECO:0000313" key="1">
    <source>
        <dbReference type="EMBL" id="KZT28029.1"/>
    </source>
</evidence>
<accession>A0A165UEH0</accession>
<dbReference type="SUPFAM" id="SSF52047">
    <property type="entry name" value="RNI-like"/>
    <property type="match status" value="1"/>
</dbReference>
<name>A0A165UEH0_9AGAM</name>
<dbReference type="InterPro" id="IPR032675">
    <property type="entry name" value="LRR_dom_sf"/>
</dbReference>